<organism evidence="1 2">
    <name type="scientific">Polarella glacialis</name>
    <name type="common">Dinoflagellate</name>
    <dbReference type="NCBI Taxonomy" id="89957"/>
    <lineage>
        <taxon>Eukaryota</taxon>
        <taxon>Sar</taxon>
        <taxon>Alveolata</taxon>
        <taxon>Dinophyceae</taxon>
        <taxon>Suessiales</taxon>
        <taxon>Suessiaceae</taxon>
        <taxon>Polarella</taxon>
    </lineage>
</organism>
<dbReference type="AlphaFoldDB" id="A0A813IXL8"/>
<proteinExistence type="predicted"/>
<evidence type="ECO:0000313" key="1">
    <source>
        <dbReference type="EMBL" id="CAE8660376.1"/>
    </source>
</evidence>
<accession>A0A813IXL8</accession>
<name>A0A813IXL8_POLGL</name>
<gene>
    <name evidence="1" type="ORF">PGLA2088_LOCUS14129</name>
</gene>
<comment type="caution">
    <text evidence="1">The sequence shown here is derived from an EMBL/GenBank/DDBJ whole genome shotgun (WGS) entry which is preliminary data.</text>
</comment>
<evidence type="ECO:0000313" key="2">
    <source>
        <dbReference type="Proteomes" id="UP000626109"/>
    </source>
</evidence>
<dbReference type="Proteomes" id="UP000626109">
    <property type="component" value="Unassembled WGS sequence"/>
</dbReference>
<feature type="non-terminal residue" evidence="1">
    <location>
        <position position="1"/>
    </location>
</feature>
<sequence>DAPQLQAVLVSLAFRHLCFFSPKSVSLQDGADGLATRLGVNLDQLAWLKEMLVRPPLNTVQEGADLAAVAKQLPADCRLFHSPSVSILQISPGNHQAVAFVLLSGTWTIWANSVNSEALTDFSQVPGYFGF</sequence>
<dbReference type="EMBL" id="CAJNNW010017163">
    <property type="protein sequence ID" value="CAE8660376.1"/>
    <property type="molecule type" value="Genomic_DNA"/>
</dbReference>
<protein>
    <submittedName>
        <fullName evidence="1">Uncharacterized protein</fullName>
    </submittedName>
</protein>
<reference evidence="1" key="1">
    <citation type="submission" date="2021-02" db="EMBL/GenBank/DDBJ databases">
        <authorList>
            <person name="Dougan E. K."/>
            <person name="Rhodes N."/>
            <person name="Thang M."/>
            <person name="Chan C."/>
        </authorList>
    </citation>
    <scope>NUCLEOTIDE SEQUENCE</scope>
</reference>